<evidence type="ECO:0000256" key="4">
    <source>
        <dbReference type="ARBA" id="ARBA00022912"/>
    </source>
</evidence>
<dbReference type="RefSeq" id="WP_124936012.1">
    <property type="nucleotide sequence ID" value="NZ_RJVQ01000002.1"/>
</dbReference>
<feature type="active site" description="Nucleophile" evidence="6">
    <location>
        <position position="9"/>
    </location>
</feature>
<reference evidence="8 9" key="1">
    <citation type="submission" date="2018-11" db="EMBL/GenBank/DDBJ databases">
        <title>Vibrio LJC006 sp. nov., isolated from seawater during the bloom of the enteromorpha.</title>
        <authorList>
            <person name="Liang J."/>
        </authorList>
    </citation>
    <scope>NUCLEOTIDE SEQUENCE [LARGE SCALE GENOMIC DNA]</scope>
    <source>
        <strain evidence="8 9">LJC006</strain>
    </source>
</reference>
<dbReference type="OrthoDB" id="9784339at2"/>
<dbReference type="SUPFAM" id="SSF52788">
    <property type="entry name" value="Phosphotyrosine protein phosphatases I"/>
    <property type="match status" value="1"/>
</dbReference>
<dbReference type="CDD" id="cd16343">
    <property type="entry name" value="LMWPTP"/>
    <property type="match status" value="1"/>
</dbReference>
<feature type="active site" evidence="6">
    <location>
        <position position="15"/>
    </location>
</feature>
<dbReference type="InterPro" id="IPR023485">
    <property type="entry name" value="Ptyr_pPase"/>
</dbReference>
<gene>
    <name evidence="8" type="ORF">EES38_04600</name>
</gene>
<comment type="caution">
    <text evidence="8">The sequence shown here is derived from an EMBL/GenBank/DDBJ whole genome shotgun (WGS) entry which is preliminary data.</text>
</comment>
<evidence type="ECO:0000259" key="7">
    <source>
        <dbReference type="SMART" id="SM00226"/>
    </source>
</evidence>
<dbReference type="PANTHER" id="PTHR11717:SF31">
    <property type="entry name" value="LOW MOLECULAR WEIGHT PROTEIN-TYROSINE-PHOSPHATASE ETP-RELATED"/>
    <property type="match status" value="1"/>
</dbReference>
<dbReference type="EC" id="3.1.3.48" evidence="2"/>
<comment type="catalytic activity">
    <reaction evidence="5">
        <text>O-phospho-L-tyrosyl-[protein] + H2O = L-tyrosyl-[protein] + phosphate</text>
        <dbReference type="Rhea" id="RHEA:10684"/>
        <dbReference type="Rhea" id="RHEA-COMP:10136"/>
        <dbReference type="Rhea" id="RHEA-COMP:20101"/>
        <dbReference type="ChEBI" id="CHEBI:15377"/>
        <dbReference type="ChEBI" id="CHEBI:43474"/>
        <dbReference type="ChEBI" id="CHEBI:46858"/>
        <dbReference type="ChEBI" id="CHEBI:61978"/>
        <dbReference type="EC" id="3.1.3.48"/>
    </reaction>
</comment>
<dbReference type="InterPro" id="IPR017867">
    <property type="entry name" value="Tyr_phospatase_low_mol_wt"/>
</dbReference>
<dbReference type="SMART" id="SM00226">
    <property type="entry name" value="LMWPc"/>
    <property type="match status" value="1"/>
</dbReference>
<keyword evidence="9" id="KW-1185">Reference proteome</keyword>
<dbReference type="GO" id="GO:0004725">
    <property type="term" value="F:protein tyrosine phosphatase activity"/>
    <property type="evidence" value="ECO:0007669"/>
    <property type="project" value="UniProtKB-EC"/>
</dbReference>
<dbReference type="EMBL" id="RJVQ01000002">
    <property type="protein sequence ID" value="RQW63891.1"/>
    <property type="molecule type" value="Genomic_DNA"/>
</dbReference>
<proteinExistence type="inferred from homology"/>
<evidence type="ECO:0000256" key="2">
    <source>
        <dbReference type="ARBA" id="ARBA00013064"/>
    </source>
</evidence>
<sequence>MFNSILVLCSGNICRSPYAEEMLRTYLSGKVINSAGLIVERSGLSGKPPDESAVKVALQKKINLSNHRARQVTESMIRNSDLILVMGNDHIEMINQQYPFAREKTMLLGQWIGIGDIEDPYQKDLVDFISCFNIIDSAVFSWVRKLT</sequence>
<dbReference type="AlphaFoldDB" id="A0A3N9TI50"/>
<accession>A0A3N9TI50</accession>
<evidence type="ECO:0000313" key="9">
    <source>
        <dbReference type="Proteomes" id="UP000281112"/>
    </source>
</evidence>
<dbReference type="PANTHER" id="PTHR11717">
    <property type="entry name" value="LOW MOLECULAR WEIGHT PROTEIN TYROSINE PHOSPHATASE"/>
    <property type="match status" value="1"/>
</dbReference>
<evidence type="ECO:0000256" key="5">
    <source>
        <dbReference type="ARBA" id="ARBA00051722"/>
    </source>
</evidence>
<evidence type="ECO:0000256" key="1">
    <source>
        <dbReference type="ARBA" id="ARBA00011063"/>
    </source>
</evidence>
<dbReference type="PRINTS" id="PR00719">
    <property type="entry name" value="LMWPTPASE"/>
</dbReference>
<feature type="active site" description="Proton donor" evidence="6">
    <location>
        <position position="119"/>
    </location>
</feature>
<dbReference type="Pfam" id="PF01451">
    <property type="entry name" value="LMWPc"/>
    <property type="match status" value="1"/>
</dbReference>
<comment type="similarity">
    <text evidence="1">Belongs to the low molecular weight phosphotyrosine protein phosphatase family.</text>
</comment>
<name>A0A3N9TI50_9VIBR</name>
<evidence type="ECO:0000256" key="3">
    <source>
        <dbReference type="ARBA" id="ARBA00022801"/>
    </source>
</evidence>
<dbReference type="InterPro" id="IPR050438">
    <property type="entry name" value="LMW_PTPase"/>
</dbReference>
<dbReference type="Gene3D" id="3.40.50.2300">
    <property type="match status" value="1"/>
</dbReference>
<keyword evidence="4" id="KW-0904">Protein phosphatase</keyword>
<feature type="domain" description="Phosphotyrosine protein phosphatase I" evidence="7">
    <location>
        <begin position="3"/>
        <end position="145"/>
    </location>
</feature>
<evidence type="ECO:0000313" key="8">
    <source>
        <dbReference type="EMBL" id="RQW63891.1"/>
    </source>
</evidence>
<dbReference type="Proteomes" id="UP000281112">
    <property type="component" value="Unassembled WGS sequence"/>
</dbReference>
<keyword evidence="3" id="KW-0378">Hydrolase</keyword>
<dbReference type="InterPro" id="IPR036196">
    <property type="entry name" value="Ptyr_pPase_sf"/>
</dbReference>
<organism evidence="8 9">
    <name type="scientific">Vibrio viridaestus</name>
    <dbReference type="NCBI Taxonomy" id="2487322"/>
    <lineage>
        <taxon>Bacteria</taxon>
        <taxon>Pseudomonadati</taxon>
        <taxon>Pseudomonadota</taxon>
        <taxon>Gammaproteobacteria</taxon>
        <taxon>Vibrionales</taxon>
        <taxon>Vibrionaceae</taxon>
        <taxon>Vibrio</taxon>
    </lineage>
</organism>
<protein>
    <recommendedName>
        <fullName evidence="2">protein-tyrosine-phosphatase</fullName>
        <ecNumber evidence="2">3.1.3.48</ecNumber>
    </recommendedName>
</protein>
<evidence type="ECO:0000256" key="6">
    <source>
        <dbReference type="PIRSR" id="PIRSR617867-1"/>
    </source>
</evidence>